<accession>A0A8S5QFK6</accession>
<evidence type="ECO:0000313" key="1">
    <source>
        <dbReference type="EMBL" id="DAE17738.1"/>
    </source>
</evidence>
<sequence>MSEKLLTPTQLFTLKEPTDLNTCLPGIYRIKPNKTKNAPTDGYGVLISTEDSDSSMITQIFFGLGGGSNTPGNTKIFWRNKLLSVWGGWGSY</sequence>
<reference evidence="1" key="1">
    <citation type="journal article" date="2021" name="Proc. Natl. Acad. Sci. U.S.A.">
        <title>A Catalog of Tens of Thousands of Viruses from Human Metagenomes Reveals Hidden Associations with Chronic Diseases.</title>
        <authorList>
            <person name="Tisza M.J."/>
            <person name="Buck C.B."/>
        </authorList>
    </citation>
    <scope>NUCLEOTIDE SEQUENCE</scope>
    <source>
        <strain evidence="1">Ctn8H20</strain>
    </source>
</reference>
<organism evidence="1">
    <name type="scientific">Myoviridae sp. ctn8H20</name>
    <dbReference type="NCBI Taxonomy" id="2825169"/>
    <lineage>
        <taxon>Viruses</taxon>
        <taxon>Duplodnaviria</taxon>
        <taxon>Heunggongvirae</taxon>
        <taxon>Uroviricota</taxon>
        <taxon>Caudoviricetes</taxon>
    </lineage>
</organism>
<protein>
    <submittedName>
        <fullName evidence="1">Uncharacterized protein</fullName>
    </submittedName>
</protein>
<name>A0A8S5QFK6_9CAUD</name>
<dbReference type="CDD" id="cd19958">
    <property type="entry name" value="pyocin_knob"/>
    <property type="match status" value="1"/>
</dbReference>
<proteinExistence type="predicted"/>
<dbReference type="EMBL" id="BK015645">
    <property type="protein sequence ID" value="DAE17738.1"/>
    <property type="molecule type" value="Genomic_DNA"/>
</dbReference>